<organism evidence="2 3">
    <name type="scientific">Tautonia plasticadhaerens</name>
    <dbReference type="NCBI Taxonomy" id="2527974"/>
    <lineage>
        <taxon>Bacteria</taxon>
        <taxon>Pseudomonadati</taxon>
        <taxon>Planctomycetota</taxon>
        <taxon>Planctomycetia</taxon>
        <taxon>Isosphaerales</taxon>
        <taxon>Isosphaeraceae</taxon>
        <taxon>Tautonia</taxon>
    </lineage>
</organism>
<evidence type="ECO:0000313" key="2">
    <source>
        <dbReference type="EMBL" id="QDV34742.1"/>
    </source>
</evidence>
<dbReference type="InterPro" id="IPR009057">
    <property type="entry name" value="Homeodomain-like_sf"/>
</dbReference>
<proteinExistence type="predicted"/>
<dbReference type="Proteomes" id="UP000317835">
    <property type="component" value="Chromosome"/>
</dbReference>
<dbReference type="EMBL" id="CP036426">
    <property type="protein sequence ID" value="QDV34742.1"/>
    <property type="molecule type" value="Genomic_DNA"/>
</dbReference>
<dbReference type="SUPFAM" id="SSF46689">
    <property type="entry name" value="Homeodomain-like"/>
    <property type="match status" value="1"/>
</dbReference>
<evidence type="ECO:0000256" key="1">
    <source>
        <dbReference type="SAM" id="MobiDB-lite"/>
    </source>
</evidence>
<name>A0A518H1N6_9BACT</name>
<accession>A0A518H1N6</accession>
<evidence type="ECO:0000313" key="3">
    <source>
        <dbReference type="Proteomes" id="UP000317835"/>
    </source>
</evidence>
<keyword evidence="3" id="KW-1185">Reference proteome</keyword>
<reference evidence="2 3" key="1">
    <citation type="submission" date="2019-02" db="EMBL/GenBank/DDBJ databases">
        <title>Deep-cultivation of Planctomycetes and their phenomic and genomic characterization uncovers novel biology.</title>
        <authorList>
            <person name="Wiegand S."/>
            <person name="Jogler M."/>
            <person name="Boedeker C."/>
            <person name="Pinto D."/>
            <person name="Vollmers J."/>
            <person name="Rivas-Marin E."/>
            <person name="Kohn T."/>
            <person name="Peeters S.H."/>
            <person name="Heuer A."/>
            <person name="Rast P."/>
            <person name="Oberbeckmann S."/>
            <person name="Bunk B."/>
            <person name="Jeske O."/>
            <person name="Meyerdierks A."/>
            <person name="Storesund J.E."/>
            <person name="Kallscheuer N."/>
            <person name="Luecker S."/>
            <person name="Lage O.M."/>
            <person name="Pohl T."/>
            <person name="Merkel B.J."/>
            <person name="Hornburger P."/>
            <person name="Mueller R.-W."/>
            <person name="Bruemmer F."/>
            <person name="Labrenz M."/>
            <person name="Spormann A.M."/>
            <person name="Op den Camp H."/>
            <person name="Overmann J."/>
            <person name="Amann R."/>
            <person name="Jetten M.S.M."/>
            <person name="Mascher T."/>
            <person name="Medema M.H."/>
            <person name="Devos D.P."/>
            <person name="Kaster A.-K."/>
            <person name="Ovreas L."/>
            <person name="Rohde M."/>
            <person name="Galperin M.Y."/>
            <person name="Jogler C."/>
        </authorList>
    </citation>
    <scope>NUCLEOTIDE SEQUENCE [LARGE SCALE GENOMIC DNA]</scope>
    <source>
        <strain evidence="2 3">ElP</strain>
    </source>
</reference>
<gene>
    <name evidence="2" type="ORF">ElP_26370</name>
</gene>
<protein>
    <submittedName>
        <fullName evidence="2">Uncharacterized protein</fullName>
    </submittedName>
</protein>
<dbReference type="AlphaFoldDB" id="A0A518H1N6"/>
<sequence length="151" mass="16054">MGNQGGRPSLNTPSRLVALSRGIADGLSRDRAAAEAGISKRTLQRWIKAGRAGDPRYVGLAEAVATAERRGDWGREIAPTFREQFRRRVDLTPPSRLKPRENGMEGARTGGVGVSAPAIPQNGKGTGGRRCQNGGPEGGRLRAPRSGVAFR</sequence>
<dbReference type="KEGG" id="tpla:ElP_26370"/>
<feature type="region of interest" description="Disordered" evidence="1">
    <location>
        <begin position="84"/>
        <end position="151"/>
    </location>
</feature>